<keyword evidence="5" id="KW-0411">Iron-sulfur</keyword>
<dbReference type="Proteomes" id="UP000863257">
    <property type="component" value="Unassembled WGS sequence"/>
</dbReference>
<dbReference type="Gene3D" id="3.20.20.70">
    <property type="entry name" value="Aldolase class I"/>
    <property type="match status" value="1"/>
</dbReference>
<dbReference type="EMBL" id="DACRBY010000039">
    <property type="protein sequence ID" value="HAS8542451.1"/>
    <property type="molecule type" value="Genomic_DNA"/>
</dbReference>
<dbReference type="InterPro" id="IPR058240">
    <property type="entry name" value="rSAM_sf"/>
</dbReference>
<dbReference type="GO" id="GO:0016740">
    <property type="term" value="F:transferase activity"/>
    <property type="evidence" value="ECO:0007669"/>
    <property type="project" value="UniProtKB-KW"/>
</dbReference>
<dbReference type="PANTHER" id="PTHR43685:SF2">
    <property type="entry name" value="GLYCOSYLTRANSFERASE 2-LIKE DOMAIN-CONTAINING PROTEIN"/>
    <property type="match status" value="1"/>
</dbReference>
<dbReference type="InterPro" id="IPR013785">
    <property type="entry name" value="Aldolase_TIM"/>
</dbReference>
<evidence type="ECO:0000313" key="7">
    <source>
        <dbReference type="EMBL" id="HAS8542451.1"/>
    </source>
</evidence>
<evidence type="ECO:0000256" key="3">
    <source>
        <dbReference type="ARBA" id="ARBA00022723"/>
    </source>
</evidence>
<evidence type="ECO:0000256" key="4">
    <source>
        <dbReference type="ARBA" id="ARBA00023004"/>
    </source>
</evidence>
<dbReference type="InterPro" id="IPR001173">
    <property type="entry name" value="Glyco_trans_2-like"/>
</dbReference>
<keyword evidence="7" id="KW-0808">Transferase</keyword>
<dbReference type="SFLD" id="SFLDS00029">
    <property type="entry name" value="Radical_SAM"/>
    <property type="match status" value="1"/>
</dbReference>
<dbReference type="RefSeq" id="WP_154186457.1">
    <property type="nucleotide sequence ID" value="NZ_CP035784.1"/>
</dbReference>
<reference evidence="7" key="1">
    <citation type="journal article" date="2018" name="Genome Biol.">
        <title>SKESA: strategic k-mer extension for scrupulous assemblies.</title>
        <authorList>
            <person name="Souvorov A."/>
            <person name="Agarwala R."/>
            <person name="Lipman D.J."/>
        </authorList>
    </citation>
    <scope>NUCLEOTIDE SEQUENCE</scope>
    <source>
        <strain evidence="7">BCW_3452</strain>
    </source>
</reference>
<dbReference type="InterPro" id="IPR029044">
    <property type="entry name" value="Nucleotide-diphossugar_trans"/>
</dbReference>
<keyword evidence="2" id="KW-0949">S-adenosyl-L-methionine</keyword>
<protein>
    <submittedName>
        <fullName evidence="7">Glycosyltransferase</fullName>
    </submittedName>
</protein>
<sequence length="793" mass="90886">MNSYAWLYGMAASLGLNRFDMRLSVVIAAYNQQHNLGVCVDSVVKQINEDNDVEILIVDDCSTDSTARVIQELAGKYQNVKGFKTDTNSGPGVARNVGIENASYDWILFLDSDDLLAPLAISKLYQHVKLDESNLLNQSALDYVAYDFKFLSDESNESGSRTDLASLKQPKEKLLEDYLSLKMDGSVIFTLMRKQFLDENGIRFFQGYHEDVDFMLKVYAKAQRYSILKDVIYIKDNRTGSIVNTISTKHIVGMFRAYAEMHKFMTDAGLTSVNYQRSYLLGIIGVVATRIRQICLSENSADLYVCLHQQLEQLSRDTKVDFSLLKDEFETKYIKIFNYFVNAFDPKEPRSAEKVNQYLADIQPKSWSCYDLHNSLFFAPDQVRTCCKRFFRDGEMKGDVALLTPSEYAFSDYNVTNIFDEKKKLFIEINKGESERCTGCDFLEFKNWENIKCEYISFEYHSVCNMKCVYCSDTYYGGERSRYDVHSLLKDLKNKKYLTDCKAIVWGGGEPTLGENFEIMIKQISTEFPNIQQRVISNATKISQSIIDGLKKNTVSLVTSIDAGSEEKFIEVRKNKQFERVLKNLKYYSEFGAENITIKYIFLDYNNSLHEIISFIKVISKFGLTCCNFQISYDFKKEIVSDHDLALITIMHGELVKLNVPLVILDDLLVSRVRKSNVDYIKVNNWLKSYNFGEYISDENSKKEIVVWGAGKQTEILLGNKRFNNLYNVAYIVDNTKSKIGSKINGYDIYSPEVLVNDNKSVLISAVQNSAAIKKKYIELGLNESNLIKNMIL</sequence>
<dbReference type="CDD" id="cd01335">
    <property type="entry name" value="Radical_SAM"/>
    <property type="match status" value="1"/>
</dbReference>
<dbReference type="InterPro" id="IPR007197">
    <property type="entry name" value="rSAM"/>
</dbReference>
<proteinExistence type="predicted"/>
<keyword evidence="3" id="KW-0479">Metal-binding</keyword>
<dbReference type="SUPFAM" id="SSF102114">
    <property type="entry name" value="Radical SAM enzymes"/>
    <property type="match status" value="1"/>
</dbReference>
<dbReference type="AlphaFoldDB" id="A0A8H9N423"/>
<comment type="caution">
    <text evidence="7">The sequence shown here is derived from an EMBL/GenBank/DDBJ whole genome shotgun (WGS) entry which is preliminary data.</text>
</comment>
<dbReference type="PANTHER" id="PTHR43685">
    <property type="entry name" value="GLYCOSYLTRANSFERASE"/>
    <property type="match status" value="1"/>
</dbReference>
<dbReference type="GO" id="GO:0051536">
    <property type="term" value="F:iron-sulfur cluster binding"/>
    <property type="evidence" value="ECO:0007669"/>
    <property type="project" value="UniProtKB-KW"/>
</dbReference>
<keyword evidence="4" id="KW-0408">Iron</keyword>
<dbReference type="PROSITE" id="PS51918">
    <property type="entry name" value="RADICAL_SAM"/>
    <property type="match status" value="1"/>
</dbReference>
<dbReference type="SUPFAM" id="SSF53448">
    <property type="entry name" value="Nucleotide-diphospho-sugar transferases"/>
    <property type="match status" value="1"/>
</dbReference>
<dbReference type="CDD" id="cd00761">
    <property type="entry name" value="Glyco_tranf_GTA_type"/>
    <property type="match status" value="1"/>
</dbReference>
<dbReference type="Pfam" id="PF00535">
    <property type="entry name" value="Glycos_transf_2"/>
    <property type="match status" value="1"/>
</dbReference>
<feature type="domain" description="Radical SAM core" evidence="6">
    <location>
        <begin position="448"/>
        <end position="665"/>
    </location>
</feature>
<accession>A0A8H9N423</accession>
<dbReference type="Gene3D" id="3.90.550.10">
    <property type="entry name" value="Spore Coat Polysaccharide Biosynthesis Protein SpsA, Chain A"/>
    <property type="match status" value="1"/>
</dbReference>
<dbReference type="InterPro" id="IPR050834">
    <property type="entry name" value="Glycosyltransf_2"/>
</dbReference>
<reference evidence="7" key="2">
    <citation type="submission" date="2019-01" db="EMBL/GenBank/DDBJ databases">
        <authorList>
            <consortium name="NCBI Pathogen Detection Project"/>
        </authorList>
    </citation>
    <scope>NUCLEOTIDE SEQUENCE</scope>
    <source>
        <strain evidence="7">BCW_3452</strain>
    </source>
</reference>
<evidence type="ECO:0000256" key="2">
    <source>
        <dbReference type="ARBA" id="ARBA00022691"/>
    </source>
</evidence>
<organism evidence="7">
    <name type="scientific">Vibrio vulnificus</name>
    <dbReference type="NCBI Taxonomy" id="672"/>
    <lineage>
        <taxon>Bacteria</taxon>
        <taxon>Pseudomonadati</taxon>
        <taxon>Pseudomonadota</taxon>
        <taxon>Gammaproteobacteria</taxon>
        <taxon>Vibrionales</taxon>
        <taxon>Vibrionaceae</taxon>
        <taxon>Vibrio</taxon>
    </lineage>
</organism>
<dbReference type="Gene3D" id="3.40.50.720">
    <property type="entry name" value="NAD(P)-binding Rossmann-like Domain"/>
    <property type="match status" value="1"/>
</dbReference>
<gene>
    <name evidence="7" type="ORF">I7730_21905</name>
</gene>
<comment type="cofactor">
    <cofactor evidence="1">
        <name>[4Fe-4S] cluster</name>
        <dbReference type="ChEBI" id="CHEBI:49883"/>
    </cofactor>
</comment>
<evidence type="ECO:0000259" key="6">
    <source>
        <dbReference type="PROSITE" id="PS51918"/>
    </source>
</evidence>
<evidence type="ECO:0000256" key="5">
    <source>
        <dbReference type="ARBA" id="ARBA00023014"/>
    </source>
</evidence>
<name>A0A8H9N423_VIBVL</name>
<evidence type="ECO:0000256" key="1">
    <source>
        <dbReference type="ARBA" id="ARBA00001966"/>
    </source>
</evidence>
<dbReference type="Pfam" id="PF04055">
    <property type="entry name" value="Radical_SAM"/>
    <property type="match status" value="1"/>
</dbReference>
<dbReference type="GO" id="GO:0046872">
    <property type="term" value="F:metal ion binding"/>
    <property type="evidence" value="ECO:0007669"/>
    <property type="project" value="UniProtKB-KW"/>
</dbReference>
<dbReference type="SFLD" id="SFLDG01067">
    <property type="entry name" value="SPASM/twitch_domain_containing"/>
    <property type="match status" value="1"/>
</dbReference>